<proteinExistence type="predicted"/>
<dbReference type="SMART" id="SM00257">
    <property type="entry name" value="LysM"/>
    <property type="match status" value="1"/>
</dbReference>
<name>A0A3B0USA9_9ZZZZ</name>
<organism evidence="2">
    <name type="scientific">hydrothermal vent metagenome</name>
    <dbReference type="NCBI Taxonomy" id="652676"/>
    <lineage>
        <taxon>unclassified sequences</taxon>
        <taxon>metagenomes</taxon>
        <taxon>ecological metagenomes</taxon>
    </lineage>
</organism>
<dbReference type="PROSITE" id="PS51782">
    <property type="entry name" value="LYSM"/>
    <property type="match status" value="1"/>
</dbReference>
<dbReference type="Gene3D" id="3.10.350.10">
    <property type="entry name" value="LysM domain"/>
    <property type="match status" value="1"/>
</dbReference>
<dbReference type="Gene3D" id="1.10.530.10">
    <property type="match status" value="1"/>
</dbReference>
<reference evidence="2" key="1">
    <citation type="submission" date="2018-06" db="EMBL/GenBank/DDBJ databases">
        <authorList>
            <person name="Zhirakovskaya E."/>
        </authorList>
    </citation>
    <scope>NUCLEOTIDE SEQUENCE</scope>
</reference>
<sequence>MRLLIITFCFVGAGVLAQTPKVPSKVEFAGIQLKLSEGARKEIQEKVNMLTKSQKHFMIKTNRAASYFPIVEQIFEKEGLPDDFKYLAIQESGYISDAVSTSNAVGFWQFKKATAQEVGLRVDSKVDERLNIVSASRGAAKYLQQNNLFFNNWIHALQAYQMGAGGAKRALKNIESGAKSMHITKDTYWYVLTFLAHKIAFEQAVELARNNATQLFIYSEGKNKSLKEISKLTESPLDSLQLYNKWLLVKFIPADKTYAVIIPNRVNRPLSPVLTKADSLLVSTAEYATIKGVEIPHSLPAIKKLMINGLPAIMSNTEISIDELISKLDISASNFASYNDILPHYYVLPNQVYYLKQKRAKAKIYYHTVKANETLWSVGQEYGVRMDKIKKMNRMDEAEHELEVGRVLWLKKVRPKNIPVEYK</sequence>
<dbReference type="AlphaFoldDB" id="A0A3B0USA9"/>
<dbReference type="EMBL" id="UOES01000256">
    <property type="protein sequence ID" value="VAW27529.1"/>
    <property type="molecule type" value="Genomic_DNA"/>
</dbReference>
<protein>
    <submittedName>
        <fullName evidence="2">Membrane-bound lytic murein transglycosylase D</fullName>
    </submittedName>
</protein>
<dbReference type="InterPro" id="IPR008258">
    <property type="entry name" value="Transglycosylase_SLT_dom_1"/>
</dbReference>
<dbReference type="CDD" id="cd16894">
    <property type="entry name" value="MltD-like"/>
    <property type="match status" value="1"/>
</dbReference>
<evidence type="ECO:0000313" key="2">
    <source>
        <dbReference type="EMBL" id="VAW27529.1"/>
    </source>
</evidence>
<accession>A0A3B0USA9</accession>
<dbReference type="InterPro" id="IPR018392">
    <property type="entry name" value="LysM"/>
</dbReference>
<evidence type="ECO:0000259" key="1">
    <source>
        <dbReference type="PROSITE" id="PS51782"/>
    </source>
</evidence>
<dbReference type="InterPro" id="IPR023346">
    <property type="entry name" value="Lysozyme-like_dom_sf"/>
</dbReference>
<dbReference type="SUPFAM" id="SSF53955">
    <property type="entry name" value="Lysozyme-like"/>
    <property type="match status" value="1"/>
</dbReference>
<dbReference type="CDD" id="cd00118">
    <property type="entry name" value="LysM"/>
    <property type="match status" value="1"/>
</dbReference>
<dbReference type="Pfam" id="PF01464">
    <property type="entry name" value="SLT"/>
    <property type="match status" value="1"/>
</dbReference>
<dbReference type="SUPFAM" id="SSF54106">
    <property type="entry name" value="LysM domain"/>
    <property type="match status" value="1"/>
</dbReference>
<dbReference type="Pfam" id="PF01476">
    <property type="entry name" value="LysM"/>
    <property type="match status" value="1"/>
</dbReference>
<gene>
    <name evidence="2" type="ORF">MNBD_BACTEROID06-1449</name>
</gene>
<feature type="domain" description="LysM" evidence="1">
    <location>
        <begin position="365"/>
        <end position="410"/>
    </location>
</feature>
<dbReference type="InterPro" id="IPR036779">
    <property type="entry name" value="LysM_dom_sf"/>
</dbReference>